<dbReference type="OMA" id="IFACISP"/>
<protein>
    <submittedName>
        <fullName evidence="1">Uncharacterized protein</fullName>
    </submittedName>
</protein>
<feature type="non-terminal residue" evidence="1">
    <location>
        <position position="1"/>
    </location>
</feature>
<dbReference type="GeneID" id="19208286"/>
<evidence type="ECO:0000313" key="1">
    <source>
        <dbReference type="EMBL" id="EIW76736.1"/>
    </source>
</evidence>
<evidence type="ECO:0000313" key="2">
    <source>
        <dbReference type="Proteomes" id="UP000053558"/>
    </source>
</evidence>
<name>A0A5M3MCI7_CONPW</name>
<dbReference type="OrthoDB" id="3232941at2759"/>
<dbReference type="AlphaFoldDB" id="A0A5M3MCI7"/>
<reference evidence="2" key="1">
    <citation type="journal article" date="2012" name="Science">
        <title>The Paleozoic origin of enzymatic lignin decomposition reconstructed from 31 fungal genomes.</title>
        <authorList>
            <person name="Floudas D."/>
            <person name="Binder M."/>
            <person name="Riley R."/>
            <person name="Barry K."/>
            <person name="Blanchette R.A."/>
            <person name="Henrissat B."/>
            <person name="Martinez A.T."/>
            <person name="Otillar R."/>
            <person name="Spatafora J.W."/>
            <person name="Yadav J.S."/>
            <person name="Aerts A."/>
            <person name="Benoit I."/>
            <person name="Boyd A."/>
            <person name="Carlson A."/>
            <person name="Copeland A."/>
            <person name="Coutinho P.M."/>
            <person name="de Vries R.P."/>
            <person name="Ferreira P."/>
            <person name="Findley K."/>
            <person name="Foster B."/>
            <person name="Gaskell J."/>
            <person name="Glotzer D."/>
            <person name="Gorecki P."/>
            <person name="Heitman J."/>
            <person name="Hesse C."/>
            <person name="Hori C."/>
            <person name="Igarashi K."/>
            <person name="Jurgens J.A."/>
            <person name="Kallen N."/>
            <person name="Kersten P."/>
            <person name="Kohler A."/>
            <person name="Kuees U."/>
            <person name="Kumar T.K.A."/>
            <person name="Kuo A."/>
            <person name="LaButti K."/>
            <person name="Larrondo L.F."/>
            <person name="Lindquist E."/>
            <person name="Ling A."/>
            <person name="Lombard V."/>
            <person name="Lucas S."/>
            <person name="Lundell T."/>
            <person name="Martin R."/>
            <person name="McLaughlin D.J."/>
            <person name="Morgenstern I."/>
            <person name="Morin E."/>
            <person name="Murat C."/>
            <person name="Nagy L.G."/>
            <person name="Nolan M."/>
            <person name="Ohm R.A."/>
            <person name="Patyshakuliyeva A."/>
            <person name="Rokas A."/>
            <person name="Ruiz-Duenas F.J."/>
            <person name="Sabat G."/>
            <person name="Salamov A."/>
            <person name="Samejima M."/>
            <person name="Schmutz J."/>
            <person name="Slot J.C."/>
            <person name="St John F."/>
            <person name="Stenlid J."/>
            <person name="Sun H."/>
            <person name="Sun S."/>
            <person name="Syed K."/>
            <person name="Tsang A."/>
            <person name="Wiebenga A."/>
            <person name="Young D."/>
            <person name="Pisabarro A."/>
            <person name="Eastwood D.C."/>
            <person name="Martin F."/>
            <person name="Cullen D."/>
            <person name="Grigoriev I.V."/>
            <person name="Hibbett D.S."/>
        </authorList>
    </citation>
    <scope>NUCLEOTIDE SEQUENCE [LARGE SCALE GENOMIC DNA]</scope>
    <source>
        <strain evidence="2">RWD-64-598 SS2</strain>
    </source>
</reference>
<sequence length="263" mass="30359">TLNLQNEGEYPDKFVADGLKEVFTPFWADLPHTNIFRCISSDILHQLHQGVFKDHLLKWCQALINLGANLDDCLHAMPAYAGLQHFTDGILNIKQWTGGEHKEVQQVLVAALAGAVNLDVLISAHALIDFIFLTQYHSQTTEMLTRMEVLKTFHNMKDAFSTQWDYFNLTKLHALLHYIDCILFLGSLDGLNTENTEQLHIDFAKHAYCALNRKDFISQMAMWLQQHEVVAWWDQYLDWQLKIHMGAPTEVHEEVADKLRRES</sequence>
<dbReference type="Proteomes" id="UP000053558">
    <property type="component" value="Unassembled WGS sequence"/>
</dbReference>
<accession>A0A5M3MCI7</accession>
<dbReference type="EMBL" id="JH711585">
    <property type="protein sequence ID" value="EIW76736.1"/>
    <property type="molecule type" value="Genomic_DNA"/>
</dbReference>
<dbReference type="RefSeq" id="XP_007772868.1">
    <property type="nucleotide sequence ID" value="XM_007774678.1"/>
</dbReference>
<keyword evidence="2" id="KW-1185">Reference proteome</keyword>
<organism evidence="1 2">
    <name type="scientific">Coniophora puteana (strain RWD-64-598)</name>
    <name type="common">Brown rot fungus</name>
    <dbReference type="NCBI Taxonomy" id="741705"/>
    <lineage>
        <taxon>Eukaryota</taxon>
        <taxon>Fungi</taxon>
        <taxon>Dikarya</taxon>
        <taxon>Basidiomycota</taxon>
        <taxon>Agaricomycotina</taxon>
        <taxon>Agaricomycetes</taxon>
        <taxon>Agaricomycetidae</taxon>
        <taxon>Boletales</taxon>
        <taxon>Coniophorineae</taxon>
        <taxon>Coniophoraceae</taxon>
        <taxon>Coniophora</taxon>
    </lineage>
</organism>
<dbReference type="Pfam" id="PF18759">
    <property type="entry name" value="Plavaka"/>
    <property type="match status" value="1"/>
</dbReference>
<proteinExistence type="predicted"/>
<comment type="caution">
    <text evidence="1">The sequence shown here is derived from an EMBL/GenBank/DDBJ whole genome shotgun (WGS) entry which is preliminary data.</text>
</comment>
<dbReference type="KEGG" id="cput:CONPUDRAFT_63237"/>
<dbReference type="InterPro" id="IPR041078">
    <property type="entry name" value="Plavaka"/>
</dbReference>
<gene>
    <name evidence="1" type="ORF">CONPUDRAFT_63237</name>
</gene>